<feature type="domain" description="ANTAR" evidence="2">
    <location>
        <begin position="129"/>
        <end position="190"/>
    </location>
</feature>
<dbReference type="InterPro" id="IPR035965">
    <property type="entry name" value="PAS-like_dom_sf"/>
</dbReference>
<evidence type="ECO:0000259" key="1">
    <source>
        <dbReference type="PROSITE" id="PS50112"/>
    </source>
</evidence>
<dbReference type="InterPro" id="IPR013655">
    <property type="entry name" value="PAS_fold_3"/>
</dbReference>
<evidence type="ECO:0000313" key="4">
    <source>
        <dbReference type="Proteomes" id="UP001597286"/>
    </source>
</evidence>
<sequence>MNSPDVEQVLGVDACHRVGSFRFVLSDRHWEWSDEVAAMHGYDPGTMQPTTELLLSHKHPEDRDEVAAALSETVEKGEPFCSRHRIVDTAGRVRQVLVVADQDLDEDGNPLGTSGFYIELDDDTEESGSGAHPVEQADLADIVRSRAAIEQAKGALMLVYGISADRAFDVLTWRSQESNVKLRFLARQLVAEFTEAVNAPTGLRSVFDHLLLTVHERIDDPAGSPQQA</sequence>
<keyword evidence="4" id="KW-1185">Reference proteome</keyword>
<dbReference type="Proteomes" id="UP001597286">
    <property type="component" value="Unassembled WGS sequence"/>
</dbReference>
<organism evidence="3 4">
    <name type="scientific">Rhodococcus gannanensis</name>
    <dbReference type="NCBI Taxonomy" id="1960308"/>
    <lineage>
        <taxon>Bacteria</taxon>
        <taxon>Bacillati</taxon>
        <taxon>Actinomycetota</taxon>
        <taxon>Actinomycetes</taxon>
        <taxon>Mycobacteriales</taxon>
        <taxon>Nocardiaceae</taxon>
        <taxon>Rhodococcus</taxon>
    </lineage>
</organism>
<dbReference type="Gene3D" id="3.30.450.20">
    <property type="entry name" value="PAS domain"/>
    <property type="match status" value="1"/>
</dbReference>
<accession>A0ABW4P566</accession>
<dbReference type="EMBL" id="JBHUFB010000012">
    <property type="protein sequence ID" value="MFD1813667.1"/>
    <property type="molecule type" value="Genomic_DNA"/>
</dbReference>
<evidence type="ECO:0000313" key="3">
    <source>
        <dbReference type="EMBL" id="MFD1813667.1"/>
    </source>
</evidence>
<dbReference type="InterPro" id="IPR036388">
    <property type="entry name" value="WH-like_DNA-bd_sf"/>
</dbReference>
<gene>
    <name evidence="3" type="ORF">ACFSJG_15720</name>
</gene>
<dbReference type="SUPFAM" id="SSF55785">
    <property type="entry name" value="PYP-like sensor domain (PAS domain)"/>
    <property type="match status" value="1"/>
</dbReference>
<dbReference type="CDD" id="cd00130">
    <property type="entry name" value="PAS"/>
    <property type="match status" value="1"/>
</dbReference>
<dbReference type="InterPro" id="IPR005561">
    <property type="entry name" value="ANTAR"/>
</dbReference>
<comment type="caution">
    <text evidence="3">The sequence shown here is derived from an EMBL/GenBank/DDBJ whole genome shotgun (WGS) entry which is preliminary data.</text>
</comment>
<reference evidence="4" key="1">
    <citation type="journal article" date="2019" name="Int. J. Syst. Evol. Microbiol.">
        <title>The Global Catalogue of Microorganisms (GCM) 10K type strain sequencing project: providing services to taxonomists for standard genome sequencing and annotation.</title>
        <authorList>
            <consortium name="The Broad Institute Genomics Platform"/>
            <consortium name="The Broad Institute Genome Sequencing Center for Infectious Disease"/>
            <person name="Wu L."/>
            <person name="Ma J."/>
        </authorList>
    </citation>
    <scope>NUCLEOTIDE SEQUENCE [LARGE SCALE GENOMIC DNA]</scope>
    <source>
        <strain evidence="4">DT72</strain>
    </source>
</reference>
<dbReference type="RefSeq" id="WP_378486166.1">
    <property type="nucleotide sequence ID" value="NZ_JBHUFB010000012.1"/>
</dbReference>
<dbReference type="Pfam" id="PF03861">
    <property type="entry name" value="ANTAR"/>
    <property type="match status" value="1"/>
</dbReference>
<evidence type="ECO:0000259" key="2">
    <source>
        <dbReference type="PROSITE" id="PS50921"/>
    </source>
</evidence>
<dbReference type="Pfam" id="PF08447">
    <property type="entry name" value="PAS_3"/>
    <property type="match status" value="1"/>
</dbReference>
<dbReference type="InterPro" id="IPR000014">
    <property type="entry name" value="PAS"/>
</dbReference>
<feature type="domain" description="PAS" evidence="1">
    <location>
        <begin position="32"/>
        <end position="77"/>
    </location>
</feature>
<dbReference type="SMART" id="SM01012">
    <property type="entry name" value="ANTAR"/>
    <property type="match status" value="1"/>
</dbReference>
<dbReference type="Gene3D" id="1.10.10.10">
    <property type="entry name" value="Winged helix-like DNA-binding domain superfamily/Winged helix DNA-binding domain"/>
    <property type="match status" value="1"/>
</dbReference>
<proteinExistence type="predicted"/>
<dbReference type="PROSITE" id="PS50921">
    <property type="entry name" value="ANTAR"/>
    <property type="match status" value="1"/>
</dbReference>
<protein>
    <submittedName>
        <fullName evidence="3">PAS and ANTAR domain-containing protein</fullName>
    </submittedName>
</protein>
<dbReference type="PROSITE" id="PS50112">
    <property type="entry name" value="PAS"/>
    <property type="match status" value="1"/>
</dbReference>
<name>A0ABW4P566_9NOCA</name>